<evidence type="ECO:0000256" key="3">
    <source>
        <dbReference type="ARBA" id="ARBA00010617"/>
    </source>
</evidence>
<protein>
    <recommendedName>
        <fullName evidence="11">Cytochrome P450</fullName>
    </recommendedName>
</protein>
<dbReference type="GO" id="GO:0016705">
    <property type="term" value="F:oxidoreductase activity, acting on paired donors, with incorporation or reduction of molecular oxygen"/>
    <property type="evidence" value="ECO:0007669"/>
    <property type="project" value="InterPro"/>
</dbReference>
<name>A0AAV5AAQ2_9AGAM</name>
<dbReference type="SUPFAM" id="SSF48264">
    <property type="entry name" value="Cytochrome P450"/>
    <property type="match status" value="1"/>
</dbReference>
<dbReference type="PRINTS" id="PR00463">
    <property type="entry name" value="EP450I"/>
</dbReference>
<keyword evidence="4" id="KW-0349">Heme</keyword>
<dbReference type="InterPro" id="IPR001128">
    <property type="entry name" value="Cyt_P450"/>
</dbReference>
<evidence type="ECO:0000256" key="8">
    <source>
        <dbReference type="ARBA" id="ARBA00023033"/>
    </source>
</evidence>
<dbReference type="InterPro" id="IPR002401">
    <property type="entry name" value="Cyt_P450_E_grp-I"/>
</dbReference>
<comment type="pathway">
    <text evidence="2">Secondary metabolite biosynthesis.</text>
</comment>
<comment type="cofactor">
    <cofactor evidence="1">
        <name>heme</name>
        <dbReference type="ChEBI" id="CHEBI:30413"/>
    </cofactor>
</comment>
<dbReference type="GO" id="GO:0004497">
    <property type="term" value="F:monooxygenase activity"/>
    <property type="evidence" value="ECO:0007669"/>
    <property type="project" value="UniProtKB-KW"/>
</dbReference>
<dbReference type="InterPro" id="IPR036396">
    <property type="entry name" value="Cyt_P450_sf"/>
</dbReference>
<dbReference type="EMBL" id="BPWL01000006">
    <property type="protein sequence ID" value="GJJ11716.1"/>
    <property type="molecule type" value="Genomic_DNA"/>
</dbReference>
<sequence length="297" mass="33561">MAVGYLMGKVPGFIFNPMKRLKTKSLKKMKLYMSVVMGVAQDVVDKQTALYAHGKEGSKDLMSVLVRANLSENPETKLSNEEVISQLTTFFFAGHETTSSTLVWVLYELSRHPEYQTKVRDEIKATRARITERGDGELTISDLDSMQYLTALMKETLRYHPVITLVRRQANRDDCVPLDIPITLTTGEVVTSILIERGQEIQILKSTWGEDADEWRPERFVENLDLKQQTKLGVISNMMLEMQSILIELVENFEFSPPPGDIEILRVAVGFMAPILGDRVKGSKSGRIELPLTVKPL</sequence>
<dbReference type="AlphaFoldDB" id="A0AAV5AAQ2"/>
<keyword evidence="8" id="KW-0503">Monooxygenase</keyword>
<dbReference type="PANTHER" id="PTHR24305">
    <property type="entry name" value="CYTOCHROME P450"/>
    <property type="match status" value="1"/>
</dbReference>
<evidence type="ECO:0000256" key="2">
    <source>
        <dbReference type="ARBA" id="ARBA00005179"/>
    </source>
</evidence>
<keyword evidence="7" id="KW-0408">Iron</keyword>
<keyword evidence="5" id="KW-0479">Metal-binding</keyword>
<proteinExistence type="inferred from homology"/>
<gene>
    <name evidence="9" type="ORF">Clacol_005953</name>
</gene>
<evidence type="ECO:0000256" key="7">
    <source>
        <dbReference type="ARBA" id="ARBA00023004"/>
    </source>
</evidence>
<accession>A0AAV5AAQ2</accession>
<keyword evidence="6" id="KW-0560">Oxidoreductase</keyword>
<evidence type="ECO:0000256" key="6">
    <source>
        <dbReference type="ARBA" id="ARBA00023002"/>
    </source>
</evidence>
<dbReference type="GO" id="GO:0005506">
    <property type="term" value="F:iron ion binding"/>
    <property type="evidence" value="ECO:0007669"/>
    <property type="project" value="InterPro"/>
</dbReference>
<dbReference type="PANTHER" id="PTHR24305:SF166">
    <property type="entry name" value="CYTOCHROME P450 12A4, MITOCHONDRIAL-RELATED"/>
    <property type="match status" value="1"/>
</dbReference>
<dbReference type="PRINTS" id="PR00385">
    <property type="entry name" value="P450"/>
</dbReference>
<dbReference type="Proteomes" id="UP001050691">
    <property type="component" value="Unassembled WGS sequence"/>
</dbReference>
<evidence type="ECO:0000313" key="9">
    <source>
        <dbReference type="EMBL" id="GJJ11716.1"/>
    </source>
</evidence>
<evidence type="ECO:0000256" key="1">
    <source>
        <dbReference type="ARBA" id="ARBA00001971"/>
    </source>
</evidence>
<comment type="caution">
    <text evidence="9">The sequence shown here is derived from an EMBL/GenBank/DDBJ whole genome shotgun (WGS) entry which is preliminary data.</text>
</comment>
<reference evidence="9" key="1">
    <citation type="submission" date="2021-10" db="EMBL/GenBank/DDBJ databases">
        <title>De novo Genome Assembly of Clathrus columnatus (Basidiomycota, Fungi) Using Illumina and Nanopore Sequence Data.</title>
        <authorList>
            <person name="Ogiso-Tanaka E."/>
            <person name="Itagaki H."/>
            <person name="Hosoya T."/>
            <person name="Hosaka K."/>
        </authorList>
    </citation>
    <scope>NUCLEOTIDE SEQUENCE</scope>
    <source>
        <strain evidence="9">MO-923</strain>
    </source>
</reference>
<dbReference type="Pfam" id="PF00067">
    <property type="entry name" value="p450"/>
    <property type="match status" value="1"/>
</dbReference>
<organism evidence="9 10">
    <name type="scientific">Clathrus columnatus</name>
    <dbReference type="NCBI Taxonomy" id="1419009"/>
    <lineage>
        <taxon>Eukaryota</taxon>
        <taxon>Fungi</taxon>
        <taxon>Dikarya</taxon>
        <taxon>Basidiomycota</taxon>
        <taxon>Agaricomycotina</taxon>
        <taxon>Agaricomycetes</taxon>
        <taxon>Phallomycetidae</taxon>
        <taxon>Phallales</taxon>
        <taxon>Clathraceae</taxon>
        <taxon>Clathrus</taxon>
    </lineage>
</organism>
<evidence type="ECO:0000256" key="5">
    <source>
        <dbReference type="ARBA" id="ARBA00022723"/>
    </source>
</evidence>
<evidence type="ECO:0008006" key="11">
    <source>
        <dbReference type="Google" id="ProtNLM"/>
    </source>
</evidence>
<dbReference type="InterPro" id="IPR050121">
    <property type="entry name" value="Cytochrome_P450_monoxygenase"/>
</dbReference>
<comment type="similarity">
    <text evidence="3">Belongs to the cytochrome P450 family.</text>
</comment>
<evidence type="ECO:0000256" key="4">
    <source>
        <dbReference type="ARBA" id="ARBA00022617"/>
    </source>
</evidence>
<dbReference type="GO" id="GO:0020037">
    <property type="term" value="F:heme binding"/>
    <property type="evidence" value="ECO:0007669"/>
    <property type="project" value="InterPro"/>
</dbReference>
<dbReference type="Gene3D" id="1.10.630.10">
    <property type="entry name" value="Cytochrome P450"/>
    <property type="match status" value="1"/>
</dbReference>
<evidence type="ECO:0000313" key="10">
    <source>
        <dbReference type="Proteomes" id="UP001050691"/>
    </source>
</evidence>
<keyword evidence="10" id="KW-1185">Reference proteome</keyword>